<dbReference type="OrthoDB" id="258392at2759"/>
<accession>A0A6A4YMQ6</accession>
<proteinExistence type="inferred from homology"/>
<name>A0A6A4YMQ6_9STRA</name>
<protein>
    <recommendedName>
        <fullName evidence="5">Histidine acid phosphatase</fullName>
    </recommendedName>
</protein>
<dbReference type="AlphaFoldDB" id="A0A6A4YMQ6"/>
<feature type="region of interest" description="Disordered" evidence="3">
    <location>
        <begin position="1"/>
        <end position="61"/>
    </location>
</feature>
<dbReference type="SUPFAM" id="SSF53254">
    <property type="entry name" value="Phosphoglycerate mutase-like"/>
    <property type="match status" value="1"/>
</dbReference>
<feature type="non-terminal residue" evidence="4">
    <location>
        <position position="496"/>
    </location>
</feature>
<dbReference type="PANTHER" id="PTHR11567">
    <property type="entry name" value="ACID PHOSPHATASE-RELATED"/>
    <property type="match status" value="1"/>
</dbReference>
<evidence type="ECO:0000256" key="2">
    <source>
        <dbReference type="ARBA" id="ARBA00022801"/>
    </source>
</evidence>
<evidence type="ECO:0000256" key="1">
    <source>
        <dbReference type="ARBA" id="ARBA00005375"/>
    </source>
</evidence>
<feature type="compositionally biased region" description="Basic and acidic residues" evidence="3">
    <location>
        <begin position="52"/>
        <end position="61"/>
    </location>
</feature>
<feature type="compositionally biased region" description="Low complexity" evidence="3">
    <location>
        <begin position="462"/>
        <end position="496"/>
    </location>
</feature>
<gene>
    <name evidence="4" type="ORF">As57867_011639</name>
</gene>
<dbReference type="InterPro" id="IPR050645">
    <property type="entry name" value="Histidine_acid_phosphatase"/>
</dbReference>
<organism evidence="4">
    <name type="scientific">Aphanomyces stellatus</name>
    <dbReference type="NCBI Taxonomy" id="120398"/>
    <lineage>
        <taxon>Eukaryota</taxon>
        <taxon>Sar</taxon>
        <taxon>Stramenopiles</taxon>
        <taxon>Oomycota</taxon>
        <taxon>Saprolegniomycetes</taxon>
        <taxon>Saprolegniales</taxon>
        <taxon>Verrucalvaceae</taxon>
        <taxon>Aphanomyces</taxon>
    </lineage>
</organism>
<evidence type="ECO:0008006" key="5">
    <source>
        <dbReference type="Google" id="ProtNLM"/>
    </source>
</evidence>
<evidence type="ECO:0000313" key="4">
    <source>
        <dbReference type="EMBL" id="KAF0697633.1"/>
    </source>
</evidence>
<comment type="similarity">
    <text evidence="1">Belongs to the histidine acid phosphatase family.</text>
</comment>
<dbReference type="EMBL" id="VJMH01005299">
    <property type="protein sequence ID" value="KAF0697633.1"/>
    <property type="molecule type" value="Genomic_DNA"/>
</dbReference>
<reference evidence="4" key="1">
    <citation type="submission" date="2019-06" db="EMBL/GenBank/DDBJ databases">
        <title>Genomics analysis of Aphanomyces spp. identifies a new class of oomycete effector associated with host adaptation.</title>
        <authorList>
            <person name="Gaulin E."/>
        </authorList>
    </citation>
    <scope>NUCLEOTIDE SEQUENCE</scope>
    <source>
        <strain evidence="4">CBS 578.67</strain>
    </source>
</reference>
<dbReference type="Pfam" id="PF00328">
    <property type="entry name" value="His_Phos_2"/>
    <property type="match status" value="1"/>
</dbReference>
<dbReference type="InterPro" id="IPR000560">
    <property type="entry name" value="His_Pase_clade-2"/>
</dbReference>
<dbReference type="InterPro" id="IPR029033">
    <property type="entry name" value="His_PPase_superfam"/>
</dbReference>
<dbReference type="GO" id="GO:0016791">
    <property type="term" value="F:phosphatase activity"/>
    <property type="evidence" value="ECO:0007669"/>
    <property type="project" value="TreeGrafter"/>
</dbReference>
<dbReference type="PANTHER" id="PTHR11567:SF110">
    <property type="entry name" value="2-PHOSPHOXYLOSE PHOSPHATASE 1"/>
    <property type="match status" value="1"/>
</dbReference>
<dbReference type="CDD" id="cd07061">
    <property type="entry name" value="HP_HAP_like"/>
    <property type="match status" value="1"/>
</dbReference>
<feature type="region of interest" description="Disordered" evidence="3">
    <location>
        <begin position="461"/>
        <end position="496"/>
    </location>
</feature>
<evidence type="ECO:0000256" key="3">
    <source>
        <dbReference type="SAM" id="MobiDB-lite"/>
    </source>
</evidence>
<comment type="caution">
    <text evidence="4">The sequence shown here is derived from an EMBL/GenBank/DDBJ whole genome shotgun (WGS) entry which is preliminary data.</text>
</comment>
<dbReference type="Gene3D" id="3.40.50.1240">
    <property type="entry name" value="Phosphoglycerate mutase-like"/>
    <property type="match status" value="1"/>
</dbReference>
<sequence length="496" mass="54761">MEEAMADTMDLSKKHAHGKGHESHGHEAHGHGKGLGKAHDVHSKGHGHAVHNAHESQVKTHVDKSLKILVTLSRHGSRRPNEITATLCPKNAHNSGRYEVPPEQLTEVGMEQLRKAGEEIRREYIDVQQFLSHSASGDSRKHLEAYFRSDSAERCAQSAIALGYGLYPDGTGPRPFHKQPIANFMQLLPNEHDFAAPKGPCKAVAKADVQLYFEKRAQELIAQHKPMLEKVGDLCGINVWDIPTLPNGEDIVTGIKDIADTFTFDTQEGLPRLDGLTPELQSEIEGLAFQNLMERYYSTDRQITYWVGGFSNVLLKNLHVPTVPADETYKYYSYHCHRELLHGLGKLLGWDYDFKGQPRAMNTTALDPGTTLFFELHQVNNTTAPFVRTFVWSPTVPRTPVKLGKCSQLDCPLSEFTAIITGHVNQTGTWQQICNFQPQTYAPVATHPATTLPAVVEEKDTTTTVAPATTTTTQAPATSAAITHAPTTTTTAPTTT</sequence>
<feature type="compositionally biased region" description="Basic and acidic residues" evidence="3">
    <location>
        <begin position="19"/>
        <end position="30"/>
    </location>
</feature>
<keyword evidence="2" id="KW-0378">Hydrolase</keyword>